<reference evidence="3 4" key="1">
    <citation type="submission" date="2018-12" db="EMBL/GenBank/DDBJ databases">
        <title>The whole draft genome of Aquabacterium sp. SJQ9.</title>
        <authorList>
            <person name="Sun L."/>
            <person name="Gao X."/>
            <person name="Chen W."/>
            <person name="Huang K."/>
        </authorList>
    </citation>
    <scope>NUCLEOTIDE SEQUENCE [LARGE SCALE GENOMIC DNA]</scope>
    <source>
        <strain evidence="3 4">SJQ9</strain>
    </source>
</reference>
<dbReference type="InterPro" id="IPR003399">
    <property type="entry name" value="Mce/MlaD"/>
</dbReference>
<gene>
    <name evidence="3" type="ORF">EIP75_01615</name>
</gene>
<dbReference type="OrthoDB" id="9806984at2"/>
<evidence type="ECO:0000259" key="2">
    <source>
        <dbReference type="Pfam" id="PF02470"/>
    </source>
</evidence>
<dbReference type="RefSeq" id="WP_125241452.1">
    <property type="nucleotide sequence ID" value="NZ_RSED01000001.1"/>
</dbReference>
<accession>A0A426VHJ9</accession>
<evidence type="ECO:0000313" key="3">
    <source>
        <dbReference type="EMBL" id="RRS06309.1"/>
    </source>
</evidence>
<organism evidence="3 4">
    <name type="scientific">Aquabacterium soli</name>
    <dbReference type="NCBI Taxonomy" id="2493092"/>
    <lineage>
        <taxon>Bacteria</taxon>
        <taxon>Pseudomonadati</taxon>
        <taxon>Pseudomonadota</taxon>
        <taxon>Betaproteobacteria</taxon>
        <taxon>Burkholderiales</taxon>
        <taxon>Aquabacterium</taxon>
    </lineage>
</organism>
<feature type="domain" description="Mce/MlaD" evidence="2">
    <location>
        <begin position="37"/>
        <end position="130"/>
    </location>
</feature>
<sequence>MKRNALMIGLFVLVSLALGALAITFLGGNRLFEQRTRAVVYFTNSVKGLYVGAPVTFRGVPIGQVDAIGIELDPNSLVTRVPVQLFITSKLLQMSGGDTMDLGQLVQRGLRARLAQQSLVTGQALIDLDFDPQTPLALVGDKDSKSVEIPVVKGAFDDLVAQITELPLKDTVGDLRSTLAALQSTSAEAQKVMKQAGEDWRQASLAAQQILRNTDRTLQTVGTQANATLASVQRLSDTTNSLVAATQPDIARTLSSTRDAARSVEVGMQSFSELSAPGSPPREDLESTLRDLSQTARSLRQVAELLENQPNALIFGRR</sequence>
<dbReference type="PANTHER" id="PTHR33371:SF4">
    <property type="entry name" value="INTERMEMBRANE PHOSPHOLIPID TRANSPORT SYSTEM BINDING PROTEIN MLAD"/>
    <property type="match status" value="1"/>
</dbReference>
<keyword evidence="4" id="KW-1185">Reference proteome</keyword>
<feature type="coiled-coil region" evidence="1">
    <location>
        <begin position="282"/>
        <end position="309"/>
    </location>
</feature>
<dbReference type="Proteomes" id="UP000269265">
    <property type="component" value="Unassembled WGS sequence"/>
</dbReference>
<proteinExistence type="predicted"/>
<evidence type="ECO:0000256" key="1">
    <source>
        <dbReference type="SAM" id="Coils"/>
    </source>
</evidence>
<dbReference type="EMBL" id="RSED01000001">
    <property type="protein sequence ID" value="RRS06309.1"/>
    <property type="molecule type" value="Genomic_DNA"/>
</dbReference>
<dbReference type="Pfam" id="PF02470">
    <property type="entry name" value="MlaD"/>
    <property type="match status" value="1"/>
</dbReference>
<dbReference type="AlphaFoldDB" id="A0A426VHJ9"/>
<name>A0A426VHJ9_9BURK</name>
<protein>
    <submittedName>
        <fullName evidence="3">MCE family protein</fullName>
    </submittedName>
</protein>
<comment type="caution">
    <text evidence="3">The sequence shown here is derived from an EMBL/GenBank/DDBJ whole genome shotgun (WGS) entry which is preliminary data.</text>
</comment>
<keyword evidence="1" id="KW-0175">Coiled coil</keyword>
<dbReference type="InterPro" id="IPR052336">
    <property type="entry name" value="MlaD_Phospholipid_Transporter"/>
</dbReference>
<dbReference type="PANTHER" id="PTHR33371">
    <property type="entry name" value="INTERMEMBRANE PHOSPHOLIPID TRANSPORT SYSTEM BINDING PROTEIN MLAD-RELATED"/>
    <property type="match status" value="1"/>
</dbReference>
<evidence type="ECO:0000313" key="4">
    <source>
        <dbReference type="Proteomes" id="UP000269265"/>
    </source>
</evidence>